<evidence type="ECO:0000256" key="2">
    <source>
        <dbReference type="HAMAP-Rule" id="MF_01477"/>
    </source>
</evidence>
<dbReference type="EMBL" id="DTHB01000043">
    <property type="protein sequence ID" value="HGB14786.1"/>
    <property type="molecule type" value="Genomic_DNA"/>
</dbReference>
<keyword evidence="2" id="KW-0963">Cytoplasm</keyword>
<dbReference type="GO" id="GO:0042256">
    <property type="term" value="P:cytosolic ribosome assembly"/>
    <property type="evidence" value="ECO:0007669"/>
    <property type="project" value="UniProtKB-UniRule"/>
</dbReference>
<protein>
    <recommendedName>
        <fullName evidence="2">Ribosomal silencing factor RsfS</fullName>
    </recommendedName>
</protein>
<comment type="similarity">
    <text evidence="1 2">Belongs to the Iojap/RsfS family.</text>
</comment>
<dbReference type="GO" id="GO:0090071">
    <property type="term" value="P:negative regulation of ribosome biogenesis"/>
    <property type="evidence" value="ECO:0007669"/>
    <property type="project" value="UniProtKB-UniRule"/>
</dbReference>
<comment type="caution">
    <text evidence="3">The sequence shown here is derived from an EMBL/GenBank/DDBJ whole genome shotgun (WGS) entry which is preliminary data.</text>
</comment>
<comment type="subunit">
    <text evidence="2">Interacts with ribosomal protein uL14 (rplN).</text>
</comment>
<organism evidence="3">
    <name type="scientific">Desulfobacca acetoxidans</name>
    <dbReference type="NCBI Taxonomy" id="60893"/>
    <lineage>
        <taxon>Bacteria</taxon>
        <taxon>Pseudomonadati</taxon>
        <taxon>Thermodesulfobacteriota</taxon>
        <taxon>Desulfobaccia</taxon>
        <taxon>Desulfobaccales</taxon>
        <taxon>Desulfobaccaceae</taxon>
        <taxon>Desulfobacca</taxon>
    </lineage>
</organism>
<dbReference type="Gene3D" id="3.30.460.10">
    <property type="entry name" value="Beta Polymerase, domain 2"/>
    <property type="match status" value="1"/>
</dbReference>
<dbReference type="PANTHER" id="PTHR21043">
    <property type="entry name" value="IOJAP SUPERFAMILY ORTHOLOG"/>
    <property type="match status" value="1"/>
</dbReference>
<dbReference type="AlphaFoldDB" id="A0A7C3SJ35"/>
<sequence length="116" mass="12926">MAVKVIATHKGVEPVILQVRGLCGFADYFLICSGTSRRHVVALAQHLEEEMARAGVKPLGVEGLQEGHWVLLDYNDVVVHVFLQPFREFYDLEGLWAEAEKVSFETLSTKAVPSET</sequence>
<accession>A0A7C3SJ35</accession>
<comment type="function">
    <text evidence="2">Functions as a ribosomal silencing factor. Interacts with ribosomal protein uL14 (rplN), blocking formation of intersubunit bridge B8. Prevents association of the 30S and 50S ribosomal subunits and the formation of functional ribosomes, thus repressing translation.</text>
</comment>
<dbReference type="InterPro" id="IPR004394">
    <property type="entry name" value="Iojap/RsfS/C7orf30"/>
</dbReference>
<dbReference type="NCBIfam" id="TIGR00090">
    <property type="entry name" value="rsfS_iojap_ybeB"/>
    <property type="match status" value="1"/>
</dbReference>
<gene>
    <name evidence="2 3" type="primary">rsfS</name>
    <name evidence="3" type="ORF">ENV62_06080</name>
</gene>
<dbReference type="GO" id="GO:0017148">
    <property type="term" value="P:negative regulation of translation"/>
    <property type="evidence" value="ECO:0007669"/>
    <property type="project" value="UniProtKB-UniRule"/>
</dbReference>
<proteinExistence type="inferred from homology"/>
<name>A0A7C3SJ35_9BACT</name>
<dbReference type="HAMAP" id="MF_01477">
    <property type="entry name" value="Iojap_RsfS"/>
    <property type="match status" value="1"/>
</dbReference>
<reference evidence="3" key="1">
    <citation type="journal article" date="2020" name="mSystems">
        <title>Genome- and Community-Level Interaction Insights into Carbon Utilization and Element Cycling Functions of Hydrothermarchaeota in Hydrothermal Sediment.</title>
        <authorList>
            <person name="Zhou Z."/>
            <person name="Liu Y."/>
            <person name="Xu W."/>
            <person name="Pan J."/>
            <person name="Luo Z.H."/>
            <person name="Li M."/>
        </authorList>
    </citation>
    <scope>NUCLEOTIDE SEQUENCE [LARGE SCALE GENOMIC DNA]</scope>
    <source>
        <strain evidence="3">SpSt-776</strain>
    </source>
</reference>
<dbReference type="InterPro" id="IPR043519">
    <property type="entry name" value="NT_sf"/>
</dbReference>
<evidence type="ECO:0000313" key="3">
    <source>
        <dbReference type="EMBL" id="HGB14786.1"/>
    </source>
</evidence>
<dbReference type="GO" id="GO:0005737">
    <property type="term" value="C:cytoplasm"/>
    <property type="evidence" value="ECO:0007669"/>
    <property type="project" value="UniProtKB-SubCell"/>
</dbReference>
<dbReference type="SUPFAM" id="SSF81301">
    <property type="entry name" value="Nucleotidyltransferase"/>
    <property type="match status" value="1"/>
</dbReference>
<evidence type="ECO:0000256" key="1">
    <source>
        <dbReference type="ARBA" id="ARBA00010574"/>
    </source>
</evidence>
<keyword evidence="2" id="KW-0678">Repressor</keyword>
<dbReference type="Pfam" id="PF02410">
    <property type="entry name" value="RsfS"/>
    <property type="match status" value="1"/>
</dbReference>
<comment type="subcellular location">
    <subcellularLocation>
        <location evidence="2">Cytoplasm</location>
    </subcellularLocation>
</comment>
<dbReference type="GO" id="GO:0043023">
    <property type="term" value="F:ribosomal large subunit binding"/>
    <property type="evidence" value="ECO:0007669"/>
    <property type="project" value="TreeGrafter"/>
</dbReference>
<keyword evidence="2" id="KW-0810">Translation regulation</keyword>
<dbReference type="PANTHER" id="PTHR21043:SF0">
    <property type="entry name" value="MITOCHONDRIAL ASSEMBLY OF RIBOSOMAL LARGE SUBUNIT PROTEIN 1"/>
    <property type="match status" value="1"/>
</dbReference>